<evidence type="ECO:0000259" key="2">
    <source>
        <dbReference type="Pfam" id="PF13863"/>
    </source>
</evidence>
<organism evidence="3 4">
    <name type="scientific">Stephanodiscus triporus</name>
    <dbReference type="NCBI Taxonomy" id="2934178"/>
    <lineage>
        <taxon>Eukaryota</taxon>
        <taxon>Sar</taxon>
        <taxon>Stramenopiles</taxon>
        <taxon>Ochrophyta</taxon>
        <taxon>Bacillariophyta</taxon>
        <taxon>Coscinodiscophyceae</taxon>
        <taxon>Thalassiosirophycidae</taxon>
        <taxon>Stephanodiscales</taxon>
        <taxon>Stephanodiscaceae</taxon>
        <taxon>Stephanodiscus</taxon>
    </lineage>
</organism>
<dbReference type="Pfam" id="PF13863">
    <property type="entry name" value="DUF4200"/>
    <property type="match status" value="1"/>
</dbReference>
<evidence type="ECO:0000256" key="1">
    <source>
        <dbReference type="SAM" id="MobiDB-lite"/>
    </source>
</evidence>
<proteinExistence type="predicted"/>
<comment type="caution">
    <text evidence="3">The sequence shown here is derived from an EMBL/GenBank/DDBJ whole genome shotgun (WGS) entry which is preliminary data.</text>
</comment>
<protein>
    <recommendedName>
        <fullName evidence="2">DUF4200 domain-containing protein</fullName>
    </recommendedName>
</protein>
<feature type="region of interest" description="Disordered" evidence="1">
    <location>
        <begin position="139"/>
        <end position="162"/>
    </location>
</feature>
<name>A0ABD3NLQ6_9STRA</name>
<dbReference type="Proteomes" id="UP001530315">
    <property type="component" value="Unassembled WGS sequence"/>
</dbReference>
<dbReference type="EMBL" id="JALLAZ020001332">
    <property type="protein sequence ID" value="KAL3776800.1"/>
    <property type="molecule type" value="Genomic_DNA"/>
</dbReference>
<accession>A0ABD3NLQ6</accession>
<keyword evidence="4" id="KW-1185">Reference proteome</keyword>
<dbReference type="InterPro" id="IPR025252">
    <property type="entry name" value="DUF4200"/>
</dbReference>
<feature type="domain" description="DUF4200" evidence="2">
    <location>
        <begin position="24"/>
        <end position="131"/>
    </location>
</feature>
<feature type="compositionally biased region" description="Basic and acidic residues" evidence="1">
    <location>
        <begin position="142"/>
        <end position="154"/>
    </location>
</feature>
<sequence>MTQQTQREPKPQFLEHACDSTRILSKKRELYDIKERVAIEKESFDRKSLILQQKEDELAKRELDFQSKLALFDASNKESAAKETELKRRLADEVKICQDLDKEAAALTQAFKERQVELEKLKDLAAKHKIFLDLVGPSKTSDVVDRNESLEQNKARMAPESG</sequence>
<evidence type="ECO:0000313" key="4">
    <source>
        <dbReference type="Proteomes" id="UP001530315"/>
    </source>
</evidence>
<reference evidence="3 4" key="1">
    <citation type="submission" date="2024-10" db="EMBL/GenBank/DDBJ databases">
        <title>Updated reference genomes for cyclostephanoid diatoms.</title>
        <authorList>
            <person name="Roberts W.R."/>
            <person name="Alverson A.J."/>
        </authorList>
    </citation>
    <scope>NUCLEOTIDE SEQUENCE [LARGE SCALE GENOMIC DNA]</scope>
    <source>
        <strain evidence="3 4">AJA276-08</strain>
    </source>
</reference>
<gene>
    <name evidence="3" type="ORF">ACHAW5_006219</name>
</gene>
<evidence type="ECO:0000313" key="3">
    <source>
        <dbReference type="EMBL" id="KAL3776800.1"/>
    </source>
</evidence>
<dbReference type="AlphaFoldDB" id="A0ABD3NLQ6"/>